<gene>
    <name evidence="3" type="ORF">KME07_01065</name>
</gene>
<dbReference type="Gene3D" id="3.90.550.10">
    <property type="entry name" value="Spore Coat Polysaccharide Biosynthesis Protein SpsA, Chain A"/>
    <property type="match status" value="1"/>
</dbReference>
<dbReference type="SUPFAM" id="SSF53448">
    <property type="entry name" value="Nucleotide-diphospho-sugar transferases"/>
    <property type="match status" value="1"/>
</dbReference>
<accession>A0A951P7W6</accession>
<dbReference type="Proteomes" id="UP000707356">
    <property type="component" value="Unassembled WGS sequence"/>
</dbReference>
<proteinExistence type="predicted"/>
<keyword evidence="3" id="KW-0808">Transferase</keyword>
<dbReference type="EC" id="2.4.-.-" evidence="3"/>
<dbReference type="EMBL" id="JAHHHV010000004">
    <property type="protein sequence ID" value="MBW4464015.1"/>
    <property type="molecule type" value="Genomic_DNA"/>
</dbReference>
<dbReference type="Pfam" id="PF00535">
    <property type="entry name" value="Glycos_transf_2"/>
    <property type="match status" value="1"/>
</dbReference>
<dbReference type="InterPro" id="IPR029044">
    <property type="entry name" value="Nucleotide-diphossugar_trans"/>
</dbReference>
<comment type="caution">
    <text evidence="3">The sequence shown here is derived from an EMBL/GenBank/DDBJ whole genome shotgun (WGS) entry which is preliminary data.</text>
</comment>
<feature type="domain" description="Glycosyltransferase 2-like" evidence="2">
    <location>
        <begin position="20"/>
        <end position="131"/>
    </location>
</feature>
<evidence type="ECO:0000313" key="3">
    <source>
        <dbReference type="EMBL" id="MBW4464015.1"/>
    </source>
</evidence>
<protein>
    <submittedName>
        <fullName evidence="3">Glycosyltransferase</fullName>
        <ecNumber evidence="3">2.4.-.-</ecNumber>
    </submittedName>
</protein>
<keyword evidence="3" id="KW-0328">Glycosyltransferase</keyword>
<evidence type="ECO:0000256" key="1">
    <source>
        <dbReference type="SAM" id="MobiDB-lite"/>
    </source>
</evidence>
<reference evidence="3" key="1">
    <citation type="submission" date="2021-05" db="EMBL/GenBank/DDBJ databases">
        <authorList>
            <person name="Pietrasiak N."/>
            <person name="Ward R."/>
            <person name="Stajich J.E."/>
            <person name="Kurbessoian T."/>
        </authorList>
    </citation>
    <scope>NUCLEOTIDE SEQUENCE</scope>
    <source>
        <strain evidence="3">GSE-TBD4-15B</strain>
    </source>
</reference>
<feature type="compositionally biased region" description="Polar residues" evidence="1">
    <location>
        <begin position="370"/>
        <end position="381"/>
    </location>
</feature>
<dbReference type="PANTHER" id="PTHR43179">
    <property type="entry name" value="RHAMNOSYLTRANSFERASE WBBL"/>
    <property type="match status" value="1"/>
</dbReference>
<evidence type="ECO:0000313" key="4">
    <source>
        <dbReference type="Proteomes" id="UP000707356"/>
    </source>
</evidence>
<dbReference type="InterPro" id="IPR001173">
    <property type="entry name" value="Glyco_trans_2-like"/>
</dbReference>
<dbReference type="GO" id="GO:0016757">
    <property type="term" value="F:glycosyltransferase activity"/>
    <property type="evidence" value="ECO:0007669"/>
    <property type="project" value="UniProtKB-KW"/>
</dbReference>
<feature type="region of interest" description="Disordered" evidence="1">
    <location>
        <begin position="352"/>
        <end position="381"/>
    </location>
</feature>
<name>A0A951P7W6_9CYAN</name>
<dbReference type="AlphaFoldDB" id="A0A951P7W6"/>
<reference evidence="3" key="2">
    <citation type="journal article" date="2022" name="Microbiol. Resour. Announc.">
        <title>Metagenome Sequencing to Explore Phylogenomics of Terrestrial Cyanobacteria.</title>
        <authorList>
            <person name="Ward R.D."/>
            <person name="Stajich J.E."/>
            <person name="Johansen J.R."/>
            <person name="Huntemann M."/>
            <person name="Clum A."/>
            <person name="Foster B."/>
            <person name="Foster B."/>
            <person name="Roux S."/>
            <person name="Palaniappan K."/>
            <person name="Varghese N."/>
            <person name="Mukherjee S."/>
            <person name="Reddy T.B.K."/>
            <person name="Daum C."/>
            <person name="Copeland A."/>
            <person name="Chen I.A."/>
            <person name="Ivanova N.N."/>
            <person name="Kyrpides N.C."/>
            <person name="Shapiro N."/>
            <person name="Eloe-Fadrosh E.A."/>
            <person name="Pietrasiak N."/>
        </authorList>
    </citation>
    <scope>NUCLEOTIDE SEQUENCE</scope>
    <source>
        <strain evidence="3">GSE-TBD4-15B</strain>
    </source>
</reference>
<organism evidence="3 4">
    <name type="scientific">Pegethrix bostrychoides GSE-TBD4-15B</name>
    <dbReference type="NCBI Taxonomy" id="2839662"/>
    <lineage>
        <taxon>Bacteria</taxon>
        <taxon>Bacillati</taxon>
        <taxon>Cyanobacteriota</taxon>
        <taxon>Cyanophyceae</taxon>
        <taxon>Oculatellales</taxon>
        <taxon>Oculatellaceae</taxon>
        <taxon>Pegethrix</taxon>
    </lineage>
</organism>
<sequence>MLKPKVALIVGPRERFSSTQASLESIYQDTDYPFDLIYVDVFSPELIRRYIEAQSQQKQFKLLRTDRYISPTQAKNVGLRYILNEAEDKYKYIVFIENDVLVKAGWLTKLVQCAEETGAAVVGPLTCIGNPLHQVIHNAGGKSYITTEVKDGQTRRYIYQSAALTGKAVAEAADKLTRKKTDYVEFHCMLVRTEIFEETGLLDEGMLATREHIDFCFVVTQAGGSIYSEREAIVTTDTIGIETNQQGLANWFGKAQLPEFKWSDLYYFMLRWNDAWDLASLHHLRDKWNLTEDNYFKTRYKKVGARRHELLIKPLVRRLTFGKGSIWLENRLIPLERLINQAVYRHYQQQPDRQQQIDRQQRSIQPDQVWTMSSLSEPGSR</sequence>
<evidence type="ECO:0000259" key="2">
    <source>
        <dbReference type="Pfam" id="PF00535"/>
    </source>
</evidence>
<dbReference type="PANTHER" id="PTHR43179:SF7">
    <property type="entry name" value="RHAMNOSYLTRANSFERASE WBBL"/>
    <property type="match status" value="1"/>
</dbReference>